<dbReference type="EMBL" id="KV878893">
    <property type="protein sequence ID" value="OJJ86118.1"/>
    <property type="molecule type" value="Genomic_DNA"/>
</dbReference>
<feature type="compositionally biased region" description="Basic and acidic residues" evidence="1">
    <location>
        <begin position="70"/>
        <end position="84"/>
    </location>
</feature>
<protein>
    <submittedName>
        <fullName evidence="2">Uncharacterized protein</fullName>
    </submittedName>
</protein>
<evidence type="ECO:0000313" key="2">
    <source>
        <dbReference type="EMBL" id="OJJ86118.1"/>
    </source>
</evidence>
<evidence type="ECO:0000256" key="1">
    <source>
        <dbReference type="SAM" id="MobiDB-lite"/>
    </source>
</evidence>
<name>A0A1L9VQA9_ASPGL</name>
<dbReference type="STRING" id="1160497.A0A1L9VQA9"/>
<feature type="compositionally biased region" description="Acidic residues" evidence="1">
    <location>
        <begin position="531"/>
        <end position="548"/>
    </location>
</feature>
<feature type="compositionally biased region" description="Polar residues" evidence="1">
    <location>
        <begin position="224"/>
        <end position="236"/>
    </location>
</feature>
<feature type="compositionally biased region" description="Acidic residues" evidence="1">
    <location>
        <begin position="303"/>
        <end position="314"/>
    </location>
</feature>
<organism evidence="2 3">
    <name type="scientific">Aspergillus glaucus CBS 516.65</name>
    <dbReference type="NCBI Taxonomy" id="1160497"/>
    <lineage>
        <taxon>Eukaryota</taxon>
        <taxon>Fungi</taxon>
        <taxon>Dikarya</taxon>
        <taxon>Ascomycota</taxon>
        <taxon>Pezizomycotina</taxon>
        <taxon>Eurotiomycetes</taxon>
        <taxon>Eurotiomycetidae</taxon>
        <taxon>Eurotiales</taxon>
        <taxon>Aspergillaceae</taxon>
        <taxon>Aspergillus</taxon>
        <taxon>Aspergillus subgen. Aspergillus</taxon>
    </lineage>
</organism>
<feature type="region of interest" description="Disordered" evidence="1">
    <location>
        <begin position="19"/>
        <end position="551"/>
    </location>
</feature>
<keyword evidence="3" id="KW-1185">Reference proteome</keyword>
<feature type="compositionally biased region" description="Acidic residues" evidence="1">
    <location>
        <begin position="400"/>
        <end position="414"/>
    </location>
</feature>
<dbReference type="AlphaFoldDB" id="A0A1L9VQA9"/>
<feature type="compositionally biased region" description="Basic residues" evidence="1">
    <location>
        <begin position="182"/>
        <end position="191"/>
    </location>
</feature>
<feature type="compositionally biased region" description="Polar residues" evidence="1">
    <location>
        <begin position="512"/>
        <end position="525"/>
    </location>
</feature>
<feature type="compositionally biased region" description="Basic and acidic residues" evidence="1">
    <location>
        <begin position="433"/>
        <end position="444"/>
    </location>
</feature>
<feature type="compositionally biased region" description="Acidic residues" evidence="1">
    <location>
        <begin position="445"/>
        <end position="459"/>
    </location>
</feature>
<accession>A0A1L9VQA9</accession>
<dbReference type="OrthoDB" id="5431211at2759"/>
<dbReference type="VEuPathDB" id="FungiDB:ASPGLDRAFT_45151"/>
<feature type="compositionally biased region" description="Low complexity" evidence="1">
    <location>
        <begin position="24"/>
        <end position="38"/>
    </location>
</feature>
<gene>
    <name evidence="2" type="ORF">ASPGLDRAFT_45151</name>
</gene>
<dbReference type="Proteomes" id="UP000184300">
    <property type="component" value="Unassembled WGS sequence"/>
</dbReference>
<reference evidence="3" key="1">
    <citation type="journal article" date="2017" name="Genome Biol.">
        <title>Comparative genomics reveals high biological diversity and specific adaptations in the industrially and medically important fungal genus Aspergillus.</title>
        <authorList>
            <person name="de Vries R.P."/>
            <person name="Riley R."/>
            <person name="Wiebenga A."/>
            <person name="Aguilar-Osorio G."/>
            <person name="Amillis S."/>
            <person name="Uchima C.A."/>
            <person name="Anderluh G."/>
            <person name="Asadollahi M."/>
            <person name="Askin M."/>
            <person name="Barry K."/>
            <person name="Battaglia E."/>
            <person name="Bayram O."/>
            <person name="Benocci T."/>
            <person name="Braus-Stromeyer S.A."/>
            <person name="Caldana C."/>
            <person name="Canovas D."/>
            <person name="Cerqueira G.C."/>
            <person name="Chen F."/>
            <person name="Chen W."/>
            <person name="Choi C."/>
            <person name="Clum A."/>
            <person name="Dos Santos R.A."/>
            <person name="Damasio A.R."/>
            <person name="Diallinas G."/>
            <person name="Emri T."/>
            <person name="Fekete E."/>
            <person name="Flipphi M."/>
            <person name="Freyberg S."/>
            <person name="Gallo A."/>
            <person name="Gournas C."/>
            <person name="Habgood R."/>
            <person name="Hainaut M."/>
            <person name="Harispe M.L."/>
            <person name="Henrissat B."/>
            <person name="Hilden K.S."/>
            <person name="Hope R."/>
            <person name="Hossain A."/>
            <person name="Karabika E."/>
            <person name="Karaffa L."/>
            <person name="Karanyi Z."/>
            <person name="Krasevec N."/>
            <person name="Kuo A."/>
            <person name="Kusch H."/>
            <person name="LaButti K."/>
            <person name="Lagendijk E.L."/>
            <person name="Lapidus A."/>
            <person name="Levasseur A."/>
            <person name="Lindquist E."/>
            <person name="Lipzen A."/>
            <person name="Logrieco A.F."/>
            <person name="MacCabe A."/>
            <person name="Maekelae M.R."/>
            <person name="Malavazi I."/>
            <person name="Melin P."/>
            <person name="Meyer V."/>
            <person name="Mielnichuk N."/>
            <person name="Miskei M."/>
            <person name="Molnar A.P."/>
            <person name="Mule G."/>
            <person name="Ngan C.Y."/>
            <person name="Orejas M."/>
            <person name="Orosz E."/>
            <person name="Ouedraogo J.P."/>
            <person name="Overkamp K.M."/>
            <person name="Park H.-S."/>
            <person name="Perrone G."/>
            <person name="Piumi F."/>
            <person name="Punt P.J."/>
            <person name="Ram A.F."/>
            <person name="Ramon A."/>
            <person name="Rauscher S."/>
            <person name="Record E."/>
            <person name="Riano-Pachon D.M."/>
            <person name="Robert V."/>
            <person name="Roehrig J."/>
            <person name="Ruller R."/>
            <person name="Salamov A."/>
            <person name="Salih N.S."/>
            <person name="Samson R.A."/>
            <person name="Sandor E."/>
            <person name="Sanguinetti M."/>
            <person name="Schuetze T."/>
            <person name="Sepcic K."/>
            <person name="Shelest E."/>
            <person name="Sherlock G."/>
            <person name="Sophianopoulou V."/>
            <person name="Squina F.M."/>
            <person name="Sun H."/>
            <person name="Susca A."/>
            <person name="Todd R.B."/>
            <person name="Tsang A."/>
            <person name="Unkles S.E."/>
            <person name="van de Wiele N."/>
            <person name="van Rossen-Uffink D."/>
            <person name="Oliveira J.V."/>
            <person name="Vesth T.C."/>
            <person name="Visser J."/>
            <person name="Yu J.-H."/>
            <person name="Zhou M."/>
            <person name="Andersen M.R."/>
            <person name="Archer D.B."/>
            <person name="Baker S.E."/>
            <person name="Benoit I."/>
            <person name="Brakhage A.A."/>
            <person name="Braus G.H."/>
            <person name="Fischer R."/>
            <person name="Frisvad J.C."/>
            <person name="Goldman G.H."/>
            <person name="Houbraken J."/>
            <person name="Oakley B."/>
            <person name="Pocsi I."/>
            <person name="Scazzocchio C."/>
            <person name="Seiboth B."/>
            <person name="vanKuyk P.A."/>
            <person name="Wortman J."/>
            <person name="Dyer P.S."/>
            <person name="Grigoriev I.V."/>
        </authorList>
    </citation>
    <scope>NUCLEOTIDE SEQUENCE [LARGE SCALE GENOMIC DNA]</scope>
    <source>
        <strain evidence="3">CBS 516.65</strain>
    </source>
</reference>
<feature type="compositionally biased region" description="Acidic residues" evidence="1">
    <location>
        <begin position="132"/>
        <end position="166"/>
    </location>
</feature>
<dbReference type="RefSeq" id="XP_022402812.1">
    <property type="nucleotide sequence ID" value="XM_022546176.1"/>
</dbReference>
<feature type="compositionally biased region" description="Polar residues" evidence="1">
    <location>
        <begin position="203"/>
        <end position="215"/>
    </location>
</feature>
<evidence type="ECO:0000313" key="3">
    <source>
        <dbReference type="Proteomes" id="UP000184300"/>
    </source>
</evidence>
<dbReference type="GeneID" id="34462437"/>
<sequence>MPSSRSRKRDSTLQTLDILNNVGSANPDPNANANASPNTRSRVLPPRRKLHAVSRAQEPRSDGIWNIPKSPEERGGNAGRERVGVSEPITPRRSTRIRETGSSGGGDDKVMTGSGGRRSLRSTRGFDYHEESGEDEEEESDEEGEDEDNNGDEQEQEEEEEDDEEQEIHLFSDDEPETTKRPNTRSLRKSHGQSDDKEFPSFLSPTALLNGQVPSSDDEPDEPNATNETYADNTGQEEGGDSEAEQSNAEELGEAETNRPSESRNWSHPPTSVVEIRLPLSSPHKPRSSPPVQEVRRDQAERESDESEWEDEQSVDNAVNGEQSSSMGIPHRPESSPAEQEMREDYIEREAERESDDSESEEQLADIAVDEGERSSRTSIPHRQRSLPEQAMHSGHTDGESESESDDSSEENSAVDEAQRAGNARLRGLLAELETRRNRIQREPDEPESEEEQLPDDTVNDGGESISSFQPENEQDSSSSSPEPSDADEEDFPQRQPRKRRRVERYSPGLTRPQSNQNPMFVTGQSRESESESESEESGVSDNEEDEAERAAAIAEEEEQVRKLQWMEEAMRLGGQRVNWLTLTRTARKLKQLVDPALAESFVDIWTTIKVLSRLYGERDNRPSDMTLRQCDNLFGSIRCEGERLLDQAYHLATRPDGARDEVYACDLVDEFEARVIPEMVKLVFACFNAYYTDADMFPGIYEHFRRVLVLLRQLCDRTTSMKMQRIVHGTVRCKELGRALNAIIKALDSRDLRRRKSARSYSSISDRSGQGGSRGSIVIEDDTGREWSQDEGLALIDGLRAYQGPDRYLQIIGHFGHRLRNRTQQELRAKALQVHDRMRPKISTQVQTAEGRRQWEWLLSVRA</sequence>
<feature type="compositionally biased region" description="Basic and acidic residues" evidence="1">
    <location>
        <begin position="340"/>
        <end position="352"/>
    </location>
</feature>
<feature type="compositionally biased region" description="Basic and acidic residues" evidence="1">
    <location>
        <begin position="167"/>
        <end position="180"/>
    </location>
</feature>
<proteinExistence type="predicted"/>
<feature type="compositionally biased region" description="Acidic residues" evidence="1">
    <location>
        <begin position="353"/>
        <end position="370"/>
    </location>
</feature>